<evidence type="ECO:0000259" key="1">
    <source>
        <dbReference type="PROSITE" id="PS50011"/>
    </source>
</evidence>
<organism evidence="2 3">
    <name type="scientific">Zingiber officinale</name>
    <name type="common">Ginger</name>
    <name type="synonym">Amomum zingiber</name>
    <dbReference type="NCBI Taxonomy" id="94328"/>
    <lineage>
        <taxon>Eukaryota</taxon>
        <taxon>Viridiplantae</taxon>
        <taxon>Streptophyta</taxon>
        <taxon>Embryophyta</taxon>
        <taxon>Tracheophyta</taxon>
        <taxon>Spermatophyta</taxon>
        <taxon>Magnoliopsida</taxon>
        <taxon>Liliopsida</taxon>
        <taxon>Zingiberales</taxon>
        <taxon>Zingiberaceae</taxon>
        <taxon>Zingiber</taxon>
    </lineage>
</organism>
<sequence>MHDLNPINASRTGRTLDWATRKRILVTAGDGLAFIHKFPTRYPLVRANLKPSNILIDEQGNGCVSEWGIMRFAANIRCSPGDPSGCSSDRGTFTAVTPASQRYLAPELASGKEQATQESDVYSFCMMIQKVATDKEMEDGEIQEEEISGMVKIALLCTAGRTERRPEMSQVVRMMGEFL</sequence>
<dbReference type="PANTHER" id="PTHR48007">
    <property type="entry name" value="LEUCINE-RICH REPEAT RECEPTOR-LIKE PROTEIN KINASE PXC1"/>
    <property type="match status" value="1"/>
</dbReference>
<gene>
    <name evidence="2" type="ORF">ZIOFF_041192</name>
</gene>
<dbReference type="InterPro" id="IPR000719">
    <property type="entry name" value="Prot_kinase_dom"/>
</dbReference>
<reference evidence="2 3" key="1">
    <citation type="submission" date="2020-08" db="EMBL/GenBank/DDBJ databases">
        <title>Plant Genome Project.</title>
        <authorList>
            <person name="Zhang R.-G."/>
        </authorList>
    </citation>
    <scope>NUCLEOTIDE SEQUENCE [LARGE SCALE GENOMIC DNA]</scope>
    <source>
        <tissue evidence="2">Rhizome</tissue>
    </source>
</reference>
<accession>A0A8J5GGX9</accession>
<evidence type="ECO:0000313" key="2">
    <source>
        <dbReference type="EMBL" id="KAG6501313.1"/>
    </source>
</evidence>
<dbReference type="GO" id="GO:0004672">
    <property type="term" value="F:protein kinase activity"/>
    <property type="evidence" value="ECO:0007669"/>
    <property type="project" value="InterPro"/>
</dbReference>
<dbReference type="EMBL" id="JACMSC010000011">
    <property type="protein sequence ID" value="KAG6501313.1"/>
    <property type="molecule type" value="Genomic_DNA"/>
</dbReference>
<dbReference type="Proteomes" id="UP000734854">
    <property type="component" value="Unassembled WGS sequence"/>
</dbReference>
<keyword evidence="3" id="KW-1185">Reference proteome</keyword>
<proteinExistence type="predicted"/>
<evidence type="ECO:0000313" key="3">
    <source>
        <dbReference type="Proteomes" id="UP000734854"/>
    </source>
</evidence>
<dbReference type="Pfam" id="PF00069">
    <property type="entry name" value="Pkinase"/>
    <property type="match status" value="1"/>
</dbReference>
<dbReference type="PANTHER" id="PTHR48007:SF87">
    <property type="entry name" value="PROTEIN KINASE DOMAIN-CONTAINING PROTEIN"/>
    <property type="match status" value="1"/>
</dbReference>
<dbReference type="InterPro" id="IPR046959">
    <property type="entry name" value="PRK1-6/SRF4-like"/>
</dbReference>
<dbReference type="GO" id="GO:0005524">
    <property type="term" value="F:ATP binding"/>
    <property type="evidence" value="ECO:0007669"/>
    <property type="project" value="InterPro"/>
</dbReference>
<dbReference type="PROSITE" id="PS50011">
    <property type="entry name" value="PROTEIN_KINASE_DOM"/>
    <property type="match status" value="1"/>
</dbReference>
<comment type="caution">
    <text evidence="2">The sequence shown here is derived from an EMBL/GenBank/DDBJ whole genome shotgun (WGS) entry which is preliminary data.</text>
</comment>
<protein>
    <recommendedName>
        <fullName evidence="1">Protein kinase domain-containing protein</fullName>
    </recommendedName>
</protein>
<dbReference type="OrthoDB" id="5966500at2759"/>
<name>A0A8J5GGX9_ZINOF</name>
<feature type="domain" description="Protein kinase" evidence="1">
    <location>
        <begin position="1"/>
        <end position="179"/>
    </location>
</feature>
<dbReference type="AlphaFoldDB" id="A0A8J5GGX9"/>